<dbReference type="AlphaFoldDB" id="A0AAE4BMW0"/>
<organism evidence="2 3">
    <name type="scientific">Deinococcus soli</name>
    <name type="common">ex Cha et al. 2016</name>
    <dbReference type="NCBI Taxonomy" id="1309411"/>
    <lineage>
        <taxon>Bacteria</taxon>
        <taxon>Thermotogati</taxon>
        <taxon>Deinococcota</taxon>
        <taxon>Deinococci</taxon>
        <taxon>Deinococcales</taxon>
        <taxon>Deinococcaceae</taxon>
        <taxon>Deinococcus</taxon>
    </lineage>
</organism>
<proteinExistence type="predicted"/>
<feature type="signal peptide" evidence="1">
    <location>
        <begin position="1"/>
        <end position="25"/>
    </location>
</feature>
<accession>A0AAE4BMW0</accession>
<evidence type="ECO:0000313" key="2">
    <source>
        <dbReference type="EMBL" id="MDR6218887.1"/>
    </source>
</evidence>
<dbReference type="Proteomes" id="UP001185331">
    <property type="component" value="Unassembled WGS sequence"/>
</dbReference>
<reference evidence="2" key="1">
    <citation type="submission" date="2023-07" db="EMBL/GenBank/DDBJ databases">
        <title>Sorghum-associated microbial communities from plants grown in Nebraska, USA.</title>
        <authorList>
            <person name="Schachtman D."/>
        </authorList>
    </citation>
    <scope>NUCLEOTIDE SEQUENCE</scope>
    <source>
        <strain evidence="2">BE330</strain>
    </source>
</reference>
<evidence type="ECO:0000256" key="1">
    <source>
        <dbReference type="SAM" id="SignalP"/>
    </source>
</evidence>
<feature type="chain" id="PRO_5042167532" evidence="1">
    <location>
        <begin position="26"/>
        <end position="143"/>
    </location>
</feature>
<keyword evidence="1" id="KW-0732">Signal</keyword>
<comment type="caution">
    <text evidence="2">The sequence shown here is derived from an EMBL/GenBank/DDBJ whole genome shotgun (WGS) entry which is preliminary data.</text>
</comment>
<sequence>MKPFLLFLALSGVAAALSPASPYSAALDVPQSVHAGPVPISVSFTNRTATDVTLALPRDARQSCVAAPHVRILQVGTREVVYPPAVTDRMCTMDMVHTVVRAGASVPLNRAVTLPTGQYLIEAWVPGVGGAAVRAPYRIVRVN</sequence>
<dbReference type="EMBL" id="JAVDQK010000005">
    <property type="protein sequence ID" value="MDR6218887.1"/>
    <property type="molecule type" value="Genomic_DNA"/>
</dbReference>
<evidence type="ECO:0000313" key="3">
    <source>
        <dbReference type="Proteomes" id="UP001185331"/>
    </source>
</evidence>
<name>A0AAE4BMW0_9DEIO</name>
<gene>
    <name evidence="2" type="ORF">J2Y00_002484</name>
</gene>
<protein>
    <submittedName>
        <fullName evidence="2">Uncharacterized protein</fullName>
    </submittedName>
</protein>
<dbReference type="RefSeq" id="WP_309853650.1">
    <property type="nucleotide sequence ID" value="NZ_JAVDQJ010000004.1"/>
</dbReference>